<comment type="caution">
    <text evidence="1">The sequence shown here is derived from an EMBL/GenBank/DDBJ whole genome shotgun (WGS) entry which is preliminary data.</text>
</comment>
<dbReference type="EMBL" id="SOMN01000045">
    <property type="protein sequence ID" value="TFE22573.1"/>
    <property type="molecule type" value="Genomic_DNA"/>
</dbReference>
<gene>
    <name evidence="1" type="ORF">E2980_21520</name>
</gene>
<organism evidence="1 2">
    <name type="scientific">Cohnella luojiensis</name>
    <dbReference type="NCBI Taxonomy" id="652876"/>
    <lineage>
        <taxon>Bacteria</taxon>
        <taxon>Bacillati</taxon>
        <taxon>Bacillota</taxon>
        <taxon>Bacilli</taxon>
        <taxon>Bacillales</taxon>
        <taxon>Paenibacillaceae</taxon>
        <taxon>Cohnella</taxon>
    </lineage>
</organism>
<evidence type="ECO:0000313" key="1">
    <source>
        <dbReference type="EMBL" id="TFE22573.1"/>
    </source>
</evidence>
<name>A0A4Y8LPX9_9BACL</name>
<dbReference type="InterPro" id="IPR019587">
    <property type="entry name" value="Polyketide_cyclase/dehydratase"/>
</dbReference>
<protein>
    <submittedName>
        <fullName evidence="1">ATPase</fullName>
    </submittedName>
</protein>
<dbReference type="RefSeq" id="WP_135154313.1">
    <property type="nucleotide sequence ID" value="NZ_SOMN01000045.1"/>
</dbReference>
<accession>A0A4Y8LPX9</accession>
<proteinExistence type="predicted"/>
<reference evidence="1 2" key="1">
    <citation type="submission" date="2019-03" db="EMBL/GenBank/DDBJ databases">
        <title>Cohnella endophytica sp. nov., a novel endophytic bacterium isolated from bark of Sonneratia apetala.</title>
        <authorList>
            <person name="Tuo L."/>
        </authorList>
    </citation>
    <scope>NUCLEOTIDE SEQUENCE [LARGE SCALE GENOMIC DNA]</scope>
    <source>
        <strain evidence="1 2">CCTCC AB 208254</strain>
    </source>
</reference>
<dbReference type="Pfam" id="PF10604">
    <property type="entry name" value="Polyketide_cyc2"/>
    <property type="match status" value="1"/>
</dbReference>
<keyword evidence="2" id="KW-1185">Reference proteome</keyword>
<dbReference type="SUPFAM" id="SSF55961">
    <property type="entry name" value="Bet v1-like"/>
    <property type="match status" value="1"/>
</dbReference>
<sequence length="144" mass="16499">MVDVVTEININQPIVSVSSYAADPDNAPYWYVNIISSDWQTQKPLSIGSRIAFKARFLGKELSYVYEIIEFIPGQKLVMRTVDGPFPMETTYSWKAINNNKTQMVLRNRGEPSGFSKVFSPFMSFMMKKANKKDLMKIKSILEN</sequence>
<dbReference type="CDD" id="cd08865">
    <property type="entry name" value="SRPBCC_10"/>
    <property type="match status" value="1"/>
</dbReference>
<dbReference type="OrthoDB" id="2898773at2"/>
<evidence type="ECO:0000313" key="2">
    <source>
        <dbReference type="Proteomes" id="UP000297900"/>
    </source>
</evidence>
<dbReference type="Proteomes" id="UP000297900">
    <property type="component" value="Unassembled WGS sequence"/>
</dbReference>
<dbReference type="Gene3D" id="3.30.530.20">
    <property type="match status" value="1"/>
</dbReference>
<dbReference type="AlphaFoldDB" id="A0A4Y8LPX9"/>
<dbReference type="InterPro" id="IPR023393">
    <property type="entry name" value="START-like_dom_sf"/>
</dbReference>